<feature type="chain" id="PRO_5045642674" evidence="2">
    <location>
        <begin position="23"/>
        <end position="117"/>
    </location>
</feature>
<keyword evidence="4" id="KW-1185">Reference proteome</keyword>
<dbReference type="Proteomes" id="UP000602442">
    <property type="component" value="Unassembled WGS sequence"/>
</dbReference>
<evidence type="ECO:0000256" key="2">
    <source>
        <dbReference type="SAM" id="SignalP"/>
    </source>
</evidence>
<dbReference type="GO" id="GO:0003746">
    <property type="term" value="F:translation elongation factor activity"/>
    <property type="evidence" value="ECO:0007669"/>
    <property type="project" value="UniProtKB-KW"/>
</dbReference>
<keyword evidence="3" id="KW-0648">Protein biosynthesis</keyword>
<name>A0ABS0N428_9SPHN</name>
<gene>
    <name evidence="3" type="ORF">I5L03_07775</name>
</gene>
<reference evidence="3 4" key="1">
    <citation type="submission" date="2020-11" db="EMBL/GenBank/DDBJ databases">
        <title>Erythrobacter sediminis sp. nov., a marine bacterium from a tidal flat of Garorim Bay.</title>
        <authorList>
            <person name="Kim D."/>
            <person name="Yoo Y."/>
            <person name="Kim J.-J."/>
        </authorList>
    </citation>
    <scope>NUCLEOTIDE SEQUENCE [LARGE SCALE GENOMIC DNA]</scope>
    <source>
        <strain evidence="3 4">JGD-13</strain>
    </source>
</reference>
<dbReference type="RefSeq" id="WP_197921177.1">
    <property type="nucleotide sequence ID" value="NZ_CAWPTA010000007.1"/>
</dbReference>
<sequence>MKRFATPILLLCVASLAAPAIAQGQIGTVERGRYVCELPGTAAGSVGIAQPDENFTILSASRYSSPQGEGTYLRRGNRLTMTSGPRNGDSYAIQSNGFLRKIENGEPGRLRCIRQTG</sequence>
<evidence type="ECO:0000256" key="1">
    <source>
        <dbReference type="SAM" id="MobiDB-lite"/>
    </source>
</evidence>
<dbReference type="EMBL" id="JAEANY010000002">
    <property type="protein sequence ID" value="MBH5322482.1"/>
    <property type="molecule type" value="Genomic_DNA"/>
</dbReference>
<evidence type="ECO:0000313" key="4">
    <source>
        <dbReference type="Proteomes" id="UP000602442"/>
    </source>
</evidence>
<protein>
    <submittedName>
        <fullName evidence="3">Elongation factor P</fullName>
    </submittedName>
</protein>
<proteinExistence type="predicted"/>
<feature type="signal peptide" evidence="2">
    <location>
        <begin position="1"/>
        <end position="22"/>
    </location>
</feature>
<comment type="caution">
    <text evidence="3">The sequence shown here is derived from an EMBL/GenBank/DDBJ whole genome shotgun (WGS) entry which is preliminary data.</text>
</comment>
<keyword evidence="3" id="KW-0251">Elongation factor</keyword>
<organism evidence="3 4">
    <name type="scientific">Aurantiacibacter sediminis</name>
    <dbReference type="NCBI Taxonomy" id="2793064"/>
    <lineage>
        <taxon>Bacteria</taxon>
        <taxon>Pseudomonadati</taxon>
        <taxon>Pseudomonadota</taxon>
        <taxon>Alphaproteobacteria</taxon>
        <taxon>Sphingomonadales</taxon>
        <taxon>Erythrobacteraceae</taxon>
        <taxon>Aurantiacibacter</taxon>
    </lineage>
</organism>
<keyword evidence="2" id="KW-0732">Signal</keyword>
<feature type="region of interest" description="Disordered" evidence="1">
    <location>
        <begin position="68"/>
        <end position="88"/>
    </location>
</feature>
<evidence type="ECO:0000313" key="3">
    <source>
        <dbReference type="EMBL" id="MBH5322482.1"/>
    </source>
</evidence>
<accession>A0ABS0N428</accession>